<evidence type="ECO:0000259" key="2">
    <source>
        <dbReference type="Pfam" id="PF08327"/>
    </source>
</evidence>
<dbReference type="SUPFAM" id="SSF55961">
    <property type="entry name" value="Bet v1-like"/>
    <property type="match status" value="1"/>
</dbReference>
<sequence>MTTSLNDTADREITVSRLLDAPIDLIWELWTNPDHIKNWWGPNGFTNTIIKMDLIPGGEWTLIMHGPDGTNYDNESIFTEVEKHKKIAYNHISGHEFTATIQFEVKGKQTHIHWQMLFETKEELRRIMNLFNINEGLKQNVDRLEVYLNQLK</sequence>
<dbReference type="PANTHER" id="PTHR36929">
    <property type="entry name" value="ATTACHMENT SUBUNIT, PUTATIVE-RELATED"/>
    <property type="match status" value="1"/>
</dbReference>
<proteinExistence type="inferred from homology"/>
<dbReference type="InterPro" id="IPR023393">
    <property type="entry name" value="START-like_dom_sf"/>
</dbReference>
<protein>
    <submittedName>
        <fullName evidence="3">SRPBCC family protein</fullName>
    </submittedName>
</protein>
<dbReference type="CDD" id="cd08894">
    <property type="entry name" value="SRPBCC_CalC_Aha1-like_1"/>
    <property type="match status" value="1"/>
</dbReference>
<dbReference type="RefSeq" id="WP_283238516.1">
    <property type="nucleotide sequence ID" value="NZ_JASGBP010000002.1"/>
</dbReference>
<dbReference type="EMBL" id="JASGBP010000002">
    <property type="protein sequence ID" value="MDI9256831.1"/>
    <property type="molecule type" value="Genomic_DNA"/>
</dbReference>
<evidence type="ECO:0000313" key="4">
    <source>
        <dbReference type="Proteomes" id="UP001230035"/>
    </source>
</evidence>
<accession>A0ABT6XP33</accession>
<keyword evidence="4" id="KW-1185">Reference proteome</keyword>
<comment type="similarity">
    <text evidence="1">Belongs to the AHA1 family.</text>
</comment>
<dbReference type="PANTHER" id="PTHR36929:SF5">
    <property type="entry name" value="BLR6751 PROTEIN"/>
    <property type="match status" value="1"/>
</dbReference>
<gene>
    <name evidence="3" type="ORF">QHT84_05330</name>
</gene>
<feature type="domain" description="Activator of Hsp90 ATPase homologue 1/2-like C-terminal" evidence="2">
    <location>
        <begin position="20"/>
        <end position="148"/>
    </location>
</feature>
<comment type="caution">
    <text evidence="3">The sequence shown here is derived from an EMBL/GenBank/DDBJ whole genome shotgun (WGS) entry which is preliminary data.</text>
</comment>
<reference evidence="3 4" key="1">
    <citation type="submission" date="2023-05" db="EMBL/GenBank/DDBJ databases">
        <title>Flavobacterium sedimenti sp. nov., isolated from the sediment.</title>
        <authorList>
            <person name="Wu N."/>
        </authorList>
    </citation>
    <scope>NUCLEOTIDE SEQUENCE [LARGE SCALE GENOMIC DNA]</scope>
    <source>
        <strain evidence="3 4">YZ-48</strain>
    </source>
</reference>
<evidence type="ECO:0000256" key="1">
    <source>
        <dbReference type="ARBA" id="ARBA00006817"/>
    </source>
</evidence>
<evidence type="ECO:0000313" key="3">
    <source>
        <dbReference type="EMBL" id="MDI9256831.1"/>
    </source>
</evidence>
<dbReference type="Pfam" id="PF08327">
    <property type="entry name" value="AHSA1"/>
    <property type="match status" value="1"/>
</dbReference>
<dbReference type="Gene3D" id="3.30.530.20">
    <property type="match status" value="1"/>
</dbReference>
<organism evidence="3 4">
    <name type="scientific">Flavobacterium sedimenticola</name>
    <dbReference type="NCBI Taxonomy" id="3043286"/>
    <lineage>
        <taxon>Bacteria</taxon>
        <taxon>Pseudomonadati</taxon>
        <taxon>Bacteroidota</taxon>
        <taxon>Flavobacteriia</taxon>
        <taxon>Flavobacteriales</taxon>
        <taxon>Flavobacteriaceae</taxon>
        <taxon>Flavobacterium</taxon>
    </lineage>
</organism>
<dbReference type="Proteomes" id="UP001230035">
    <property type="component" value="Unassembled WGS sequence"/>
</dbReference>
<dbReference type="InterPro" id="IPR013538">
    <property type="entry name" value="ASHA1/2-like_C"/>
</dbReference>
<name>A0ABT6XP33_9FLAO</name>